<proteinExistence type="predicted"/>
<comment type="caution">
    <text evidence="1">The sequence shown here is derived from an EMBL/GenBank/DDBJ whole genome shotgun (WGS) entry which is preliminary data.</text>
</comment>
<dbReference type="EMBL" id="CAJNYU010001075">
    <property type="protein sequence ID" value="CAF3408459.1"/>
    <property type="molecule type" value="Genomic_DNA"/>
</dbReference>
<dbReference type="Proteomes" id="UP000663862">
    <property type="component" value="Unassembled WGS sequence"/>
</dbReference>
<organism evidence="1 3">
    <name type="scientific">Rotaria socialis</name>
    <dbReference type="NCBI Taxonomy" id="392032"/>
    <lineage>
        <taxon>Eukaryota</taxon>
        <taxon>Metazoa</taxon>
        <taxon>Spiralia</taxon>
        <taxon>Gnathifera</taxon>
        <taxon>Rotifera</taxon>
        <taxon>Eurotatoria</taxon>
        <taxon>Bdelloidea</taxon>
        <taxon>Philodinida</taxon>
        <taxon>Philodinidae</taxon>
        <taxon>Rotaria</taxon>
    </lineage>
</organism>
<feature type="non-terminal residue" evidence="1">
    <location>
        <position position="1"/>
    </location>
</feature>
<evidence type="ECO:0000313" key="2">
    <source>
        <dbReference type="EMBL" id="CAF4442983.1"/>
    </source>
</evidence>
<dbReference type="AlphaFoldDB" id="A0A818AK44"/>
<evidence type="ECO:0000313" key="1">
    <source>
        <dbReference type="EMBL" id="CAF3408459.1"/>
    </source>
</evidence>
<dbReference type="EMBL" id="CAJOBQ010000995">
    <property type="protein sequence ID" value="CAF4442983.1"/>
    <property type="molecule type" value="Genomic_DNA"/>
</dbReference>
<name>A0A818AK44_9BILA</name>
<protein>
    <submittedName>
        <fullName evidence="1">Uncharacterized protein</fullName>
    </submittedName>
</protein>
<reference evidence="1" key="1">
    <citation type="submission" date="2021-02" db="EMBL/GenBank/DDBJ databases">
        <authorList>
            <person name="Nowell W R."/>
        </authorList>
    </citation>
    <scope>NUCLEOTIDE SEQUENCE</scope>
</reference>
<gene>
    <name evidence="1" type="ORF">FME351_LOCUS9750</name>
    <name evidence="2" type="ORF">TSG867_LOCUS16357</name>
</gene>
<evidence type="ECO:0000313" key="3">
    <source>
        <dbReference type="Proteomes" id="UP000663869"/>
    </source>
</evidence>
<accession>A0A818AK44</accession>
<dbReference type="Proteomes" id="UP000663869">
    <property type="component" value="Unassembled WGS sequence"/>
</dbReference>
<sequence length="78" mass="8523">KKVSRQSIYNGFCKKYSVSACLTSTRDVVFTIDGDVLRCVSGATKHVVESFALVAEDIKISLGVLIVDERVNTLITTL</sequence>